<dbReference type="InterPro" id="IPR036882">
    <property type="entry name" value="Alba-like_dom_sf"/>
</dbReference>
<evidence type="ECO:0000259" key="4">
    <source>
        <dbReference type="Pfam" id="PF01918"/>
    </source>
</evidence>
<reference evidence="5" key="1">
    <citation type="journal article" date="2023" name="G3 (Bethesda)">
        <title>Whole genome assemblies of Zophobas morio and Tenebrio molitor.</title>
        <authorList>
            <person name="Kaur S."/>
            <person name="Stinson S.A."/>
            <person name="diCenzo G.C."/>
        </authorList>
    </citation>
    <scope>NUCLEOTIDE SEQUENCE</scope>
    <source>
        <strain evidence="5">QUZm001</strain>
    </source>
</reference>
<sequence>MKHSIDINQYMLSRNVVRGGSRIRNLLTHALNEFPDAKSVVWTGFGQPVGKAVTCAELMKREYQNKLYQITKLCYKRVEEYWDPVNPELDQLVVKKNLPMIHVYLSLEPLENEELGYGLIIYVINNNNNNPLFPNRRLQ</sequence>
<evidence type="ECO:0000256" key="2">
    <source>
        <dbReference type="ARBA" id="ARBA00008018"/>
    </source>
</evidence>
<dbReference type="Proteomes" id="UP001168821">
    <property type="component" value="Unassembled WGS sequence"/>
</dbReference>
<protein>
    <recommendedName>
        <fullName evidence="4">DNA/RNA-binding protein Alba-like domain-containing protein</fullName>
    </recommendedName>
</protein>
<organism evidence="5 6">
    <name type="scientific">Zophobas morio</name>
    <dbReference type="NCBI Taxonomy" id="2755281"/>
    <lineage>
        <taxon>Eukaryota</taxon>
        <taxon>Metazoa</taxon>
        <taxon>Ecdysozoa</taxon>
        <taxon>Arthropoda</taxon>
        <taxon>Hexapoda</taxon>
        <taxon>Insecta</taxon>
        <taxon>Pterygota</taxon>
        <taxon>Neoptera</taxon>
        <taxon>Endopterygota</taxon>
        <taxon>Coleoptera</taxon>
        <taxon>Polyphaga</taxon>
        <taxon>Cucujiformia</taxon>
        <taxon>Tenebrionidae</taxon>
        <taxon>Zophobas</taxon>
    </lineage>
</organism>
<dbReference type="PANTHER" id="PTHR13516">
    <property type="entry name" value="RIBONUCLEASE P SUBUNIT P25"/>
    <property type="match status" value="1"/>
</dbReference>
<feature type="domain" description="DNA/RNA-binding protein Alba-like" evidence="4">
    <location>
        <begin position="17"/>
        <end position="75"/>
    </location>
</feature>
<dbReference type="Gene3D" id="3.30.110.20">
    <property type="entry name" value="Alba-like domain"/>
    <property type="match status" value="1"/>
</dbReference>
<dbReference type="GO" id="GO:0001682">
    <property type="term" value="P:tRNA 5'-leader removal"/>
    <property type="evidence" value="ECO:0007669"/>
    <property type="project" value="TreeGrafter"/>
</dbReference>
<dbReference type="PANTHER" id="PTHR13516:SF4">
    <property type="entry name" value="FI09323P"/>
    <property type="match status" value="1"/>
</dbReference>
<evidence type="ECO:0000313" key="5">
    <source>
        <dbReference type="EMBL" id="KAJ3652340.1"/>
    </source>
</evidence>
<dbReference type="GO" id="GO:0003723">
    <property type="term" value="F:RNA binding"/>
    <property type="evidence" value="ECO:0007669"/>
    <property type="project" value="TreeGrafter"/>
</dbReference>
<name>A0AA38MCW9_9CUCU</name>
<dbReference type="InterPro" id="IPR051958">
    <property type="entry name" value="Alba-like_NAB"/>
</dbReference>
<comment type="similarity">
    <text evidence="2">Belongs to the histone-like Alba family.</text>
</comment>
<accession>A0AA38MCW9</accession>
<dbReference type="GO" id="GO:0005634">
    <property type="term" value="C:nucleus"/>
    <property type="evidence" value="ECO:0007669"/>
    <property type="project" value="UniProtKB-SubCell"/>
</dbReference>
<dbReference type="AlphaFoldDB" id="A0AA38MCW9"/>
<evidence type="ECO:0000256" key="3">
    <source>
        <dbReference type="ARBA" id="ARBA00023242"/>
    </source>
</evidence>
<dbReference type="InterPro" id="IPR002775">
    <property type="entry name" value="DNA/RNA-bd_Alba-like"/>
</dbReference>
<gene>
    <name evidence="5" type="ORF">Zmor_018315</name>
</gene>
<keyword evidence="6" id="KW-1185">Reference proteome</keyword>
<evidence type="ECO:0000256" key="1">
    <source>
        <dbReference type="ARBA" id="ARBA00004123"/>
    </source>
</evidence>
<evidence type="ECO:0000313" key="6">
    <source>
        <dbReference type="Proteomes" id="UP001168821"/>
    </source>
</evidence>
<dbReference type="SUPFAM" id="SSF82704">
    <property type="entry name" value="AlbA-like"/>
    <property type="match status" value="1"/>
</dbReference>
<dbReference type="Pfam" id="PF01918">
    <property type="entry name" value="Alba"/>
    <property type="match status" value="1"/>
</dbReference>
<comment type="caution">
    <text evidence="5">The sequence shown here is derived from an EMBL/GenBank/DDBJ whole genome shotgun (WGS) entry which is preliminary data.</text>
</comment>
<dbReference type="EMBL" id="JALNTZ010000005">
    <property type="protein sequence ID" value="KAJ3652340.1"/>
    <property type="molecule type" value="Genomic_DNA"/>
</dbReference>
<keyword evidence="3" id="KW-0539">Nucleus</keyword>
<proteinExistence type="inferred from homology"/>
<comment type="subcellular location">
    <subcellularLocation>
        <location evidence="1">Nucleus</location>
    </subcellularLocation>
</comment>
<dbReference type="GO" id="GO:0000172">
    <property type="term" value="C:ribonuclease MRP complex"/>
    <property type="evidence" value="ECO:0007669"/>
    <property type="project" value="TreeGrafter"/>
</dbReference>